<sequence length="121" mass="13762">MKKFHQFTQIALLIFFVAYLIFFMAFDTVGGMFGMDEITSVGMVKILLVGFILFLLSWTISYFAMKKQSDLLAKKEAEMNQLKAKLYDLEHPNIPGTPKKPTPTKPSDTDPTNLPPRQNIT</sequence>
<keyword evidence="2" id="KW-0472">Membrane</keyword>
<dbReference type="Proteomes" id="UP000588604">
    <property type="component" value="Unassembled WGS sequence"/>
</dbReference>
<feature type="transmembrane region" description="Helical" evidence="2">
    <location>
        <begin position="46"/>
        <end position="65"/>
    </location>
</feature>
<evidence type="ECO:0000256" key="1">
    <source>
        <dbReference type="SAM" id="MobiDB-lite"/>
    </source>
</evidence>
<dbReference type="RefSeq" id="WP_184497907.1">
    <property type="nucleotide sequence ID" value="NZ_JACIJO010000004.1"/>
</dbReference>
<keyword evidence="4" id="KW-1185">Reference proteome</keyword>
<evidence type="ECO:0000313" key="3">
    <source>
        <dbReference type="EMBL" id="MBB6328634.1"/>
    </source>
</evidence>
<organism evidence="3 4">
    <name type="scientific">Algoriphagus iocasae</name>
    <dbReference type="NCBI Taxonomy" id="1836499"/>
    <lineage>
        <taxon>Bacteria</taxon>
        <taxon>Pseudomonadati</taxon>
        <taxon>Bacteroidota</taxon>
        <taxon>Cytophagia</taxon>
        <taxon>Cytophagales</taxon>
        <taxon>Cyclobacteriaceae</taxon>
        <taxon>Algoriphagus</taxon>
    </lineage>
</organism>
<evidence type="ECO:0000313" key="4">
    <source>
        <dbReference type="Proteomes" id="UP000588604"/>
    </source>
</evidence>
<evidence type="ECO:0000256" key="2">
    <source>
        <dbReference type="SAM" id="Phobius"/>
    </source>
</evidence>
<feature type="region of interest" description="Disordered" evidence="1">
    <location>
        <begin position="87"/>
        <end position="121"/>
    </location>
</feature>
<reference evidence="3 4" key="1">
    <citation type="submission" date="2020-08" db="EMBL/GenBank/DDBJ databases">
        <title>Genomic Encyclopedia of Type Strains, Phase IV (KMG-IV): sequencing the most valuable type-strain genomes for metagenomic binning, comparative biology and taxonomic classification.</title>
        <authorList>
            <person name="Goeker M."/>
        </authorList>
    </citation>
    <scope>NUCLEOTIDE SEQUENCE [LARGE SCALE GENOMIC DNA]</scope>
    <source>
        <strain evidence="3 4">DSM 102044</strain>
    </source>
</reference>
<keyword evidence="2" id="KW-0812">Transmembrane</keyword>
<name>A0A841MVL9_9BACT</name>
<dbReference type="AlphaFoldDB" id="A0A841MVL9"/>
<dbReference type="EMBL" id="JACIJO010000004">
    <property type="protein sequence ID" value="MBB6328634.1"/>
    <property type="molecule type" value="Genomic_DNA"/>
</dbReference>
<proteinExistence type="predicted"/>
<feature type="transmembrane region" description="Helical" evidence="2">
    <location>
        <begin position="7"/>
        <end position="26"/>
    </location>
</feature>
<keyword evidence="2" id="KW-1133">Transmembrane helix</keyword>
<protein>
    <submittedName>
        <fullName evidence="3">Putative membrane protein</fullName>
    </submittedName>
</protein>
<gene>
    <name evidence="3" type="ORF">FHS59_004290</name>
</gene>
<accession>A0A841MVL9</accession>
<comment type="caution">
    <text evidence="3">The sequence shown here is derived from an EMBL/GenBank/DDBJ whole genome shotgun (WGS) entry which is preliminary data.</text>
</comment>